<protein>
    <submittedName>
        <fullName evidence="2">Uncharacterized protein</fullName>
    </submittedName>
</protein>
<evidence type="ECO:0000256" key="1">
    <source>
        <dbReference type="SAM" id="MobiDB-lite"/>
    </source>
</evidence>
<dbReference type="AlphaFoldDB" id="A0A9P6Y8M9"/>
<name>A0A9P6Y8M9_RHIOR</name>
<accession>A0A9P6Y8M9</accession>
<reference evidence="2" key="1">
    <citation type="journal article" date="2020" name="Microb. Genom.">
        <title>Genetic diversity of clinical and environmental Mucorales isolates obtained from an investigation of mucormycosis cases among solid organ transplant recipients.</title>
        <authorList>
            <person name="Nguyen M.H."/>
            <person name="Kaul D."/>
            <person name="Muto C."/>
            <person name="Cheng S.J."/>
            <person name="Richter R.A."/>
            <person name="Bruno V.M."/>
            <person name="Liu G."/>
            <person name="Beyhan S."/>
            <person name="Sundermann A.J."/>
            <person name="Mounaud S."/>
            <person name="Pasculle A.W."/>
            <person name="Nierman W.C."/>
            <person name="Driscoll E."/>
            <person name="Cumbie R."/>
            <person name="Clancy C.J."/>
            <person name="Dupont C.L."/>
        </authorList>
    </citation>
    <scope>NUCLEOTIDE SEQUENCE</scope>
    <source>
        <strain evidence="2">GL16</strain>
    </source>
</reference>
<sequence length="156" mass="17828">MSYIIENPQSLKRKAVDQGEHPMKRRRIFVEDDVVEVGGGEALVVIEEEEDVVAIVVVEEEEEEAAVAHSPSPLARPPSPLVPLVSPPIRPIGRVDSPTLESYMSFYKYDPSCRSCCTGSRAFKRLKEERLKQRAVELDREWEAYRRKLNYLDSLK</sequence>
<gene>
    <name evidence="2" type="ORF">G6F51_007468</name>
</gene>
<evidence type="ECO:0000313" key="2">
    <source>
        <dbReference type="EMBL" id="KAG1542129.1"/>
    </source>
</evidence>
<comment type="caution">
    <text evidence="2">The sequence shown here is derived from an EMBL/GenBank/DDBJ whole genome shotgun (WGS) entry which is preliminary data.</text>
</comment>
<evidence type="ECO:0000313" key="3">
    <source>
        <dbReference type="Proteomes" id="UP000717996"/>
    </source>
</evidence>
<proteinExistence type="predicted"/>
<feature type="region of interest" description="Disordered" evidence="1">
    <location>
        <begin position="1"/>
        <end position="21"/>
    </location>
</feature>
<dbReference type="Proteomes" id="UP000717996">
    <property type="component" value="Unassembled WGS sequence"/>
</dbReference>
<organism evidence="2 3">
    <name type="scientific">Rhizopus oryzae</name>
    <name type="common">Mucormycosis agent</name>
    <name type="synonym">Rhizopus arrhizus var. delemar</name>
    <dbReference type="NCBI Taxonomy" id="64495"/>
    <lineage>
        <taxon>Eukaryota</taxon>
        <taxon>Fungi</taxon>
        <taxon>Fungi incertae sedis</taxon>
        <taxon>Mucoromycota</taxon>
        <taxon>Mucoromycotina</taxon>
        <taxon>Mucoromycetes</taxon>
        <taxon>Mucorales</taxon>
        <taxon>Mucorineae</taxon>
        <taxon>Rhizopodaceae</taxon>
        <taxon>Rhizopus</taxon>
    </lineage>
</organism>
<dbReference type="EMBL" id="JAANIT010001118">
    <property type="protein sequence ID" value="KAG1542129.1"/>
    <property type="molecule type" value="Genomic_DNA"/>
</dbReference>